<sequence length="85" mass="9228">MKYLIPLAFILSLFVSTEIHAASKPAVKNANQAAQIVKSRYGGKVLKVNSSKGKGSKVYKVKLIKKNGKVVNVSVFADTGRVKEH</sequence>
<feature type="chain" id="PRO_5045119815" description="PepSY domain-containing protein" evidence="1">
    <location>
        <begin position="22"/>
        <end position="85"/>
    </location>
</feature>
<dbReference type="EMBL" id="BSSV01000005">
    <property type="protein sequence ID" value="GLX86106.1"/>
    <property type="molecule type" value="Genomic_DNA"/>
</dbReference>
<dbReference type="Pfam" id="PF03413">
    <property type="entry name" value="PepSY"/>
    <property type="match status" value="1"/>
</dbReference>
<accession>A0ABQ6HHS3</accession>
<comment type="caution">
    <text evidence="3">The sequence shown here is derived from an EMBL/GenBank/DDBJ whole genome shotgun (WGS) entry which is preliminary data.</text>
</comment>
<gene>
    <name evidence="3" type="ORF">tloyanaT_23590</name>
</gene>
<name>A0ABQ6HHS3_9GAMM</name>
<reference evidence="3 4" key="1">
    <citation type="submission" date="2023-03" db="EMBL/GenBank/DDBJ databases">
        <title>Thalassotalea loyana LMG 22536T draft genome sequence.</title>
        <authorList>
            <person name="Sawabe T."/>
        </authorList>
    </citation>
    <scope>NUCLEOTIDE SEQUENCE [LARGE SCALE GENOMIC DNA]</scope>
    <source>
        <strain evidence="3 4">LMG 22536</strain>
    </source>
</reference>
<dbReference type="InterPro" id="IPR025711">
    <property type="entry name" value="PepSY"/>
</dbReference>
<evidence type="ECO:0000313" key="4">
    <source>
        <dbReference type="Proteomes" id="UP001157134"/>
    </source>
</evidence>
<feature type="domain" description="PepSY" evidence="2">
    <location>
        <begin position="30"/>
        <end position="82"/>
    </location>
</feature>
<protein>
    <recommendedName>
        <fullName evidence="2">PepSY domain-containing protein</fullName>
    </recommendedName>
</protein>
<feature type="signal peptide" evidence="1">
    <location>
        <begin position="1"/>
        <end position="21"/>
    </location>
</feature>
<evidence type="ECO:0000313" key="3">
    <source>
        <dbReference type="EMBL" id="GLX86106.1"/>
    </source>
</evidence>
<organism evidence="3 4">
    <name type="scientific">Thalassotalea loyana</name>
    <dbReference type="NCBI Taxonomy" id="280483"/>
    <lineage>
        <taxon>Bacteria</taxon>
        <taxon>Pseudomonadati</taxon>
        <taxon>Pseudomonadota</taxon>
        <taxon>Gammaproteobacteria</taxon>
        <taxon>Alteromonadales</taxon>
        <taxon>Colwelliaceae</taxon>
        <taxon>Thalassotalea</taxon>
    </lineage>
</organism>
<dbReference type="Gene3D" id="3.10.450.40">
    <property type="match status" value="1"/>
</dbReference>
<keyword evidence="4" id="KW-1185">Reference proteome</keyword>
<dbReference type="Proteomes" id="UP001157134">
    <property type="component" value="Unassembled WGS sequence"/>
</dbReference>
<evidence type="ECO:0000256" key="1">
    <source>
        <dbReference type="SAM" id="SignalP"/>
    </source>
</evidence>
<keyword evidence="1" id="KW-0732">Signal</keyword>
<dbReference type="RefSeq" id="WP_284298818.1">
    <property type="nucleotide sequence ID" value="NZ_BSSV01000005.1"/>
</dbReference>
<evidence type="ECO:0000259" key="2">
    <source>
        <dbReference type="Pfam" id="PF03413"/>
    </source>
</evidence>
<proteinExistence type="predicted"/>